<name>A0A1C3H710_9GAMM</name>
<protein>
    <submittedName>
        <fullName evidence="1">Uncharacterized protein</fullName>
    </submittedName>
</protein>
<dbReference type="RefSeq" id="WP_079542129.1">
    <property type="nucleotide sequence ID" value="NZ_FKLO01000080.1"/>
</dbReference>
<reference evidence="2" key="1">
    <citation type="submission" date="2016-04" db="EMBL/GenBank/DDBJ databases">
        <authorList>
            <person name="Tagini F."/>
        </authorList>
    </citation>
    <scope>NUCLEOTIDE SEQUENCE [LARGE SCALE GENOMIC DNA]</scope>
    <source>
        <strain evidence="2">CHUV0807</strain>
    </source>
</reference>
<sequence length="165" mass="18676">MNSENSLWATMEEAIRDGYYAPFRLANKENAELFRLAVRMNTLLRQLDDRMRSALDILLECDLTEQVSAILRDPANGDIHIRINYGNHIGGLLVYSGSGLTSHITWHGQRLNGGRVSRFDRATLTACDLNLETIFDSHLGSLRDEAAAVQQFIDERRAAQRDLPF</sequence>
<proteinExistence type="predicted"/>
<evidence type="ECO:0000313" key="2">
    <source>
        <dbReference type="Proteomes" id="UP000190837"/>
    </source>
</evidence>
<organism evidence="1 2">
    <name type="scientific">Cardiobacterium hominis</name>
    <dbReference type="NCBI Taxonomy" id="2718"/>
    <lineage>
        <taxon>Bacteria</taxon>
        <taxon>Pseudomonadati</taxon>
        <taxon>Pseudomonadota</taxon>
        <taxon>Gammaproteobacteria</taxon>
        <taxon>Cardiobacteriales</taxon>
        <taxon>Cardiobacteriaceae</taxon>
        <taxon>Cardiobacterium</taxon>
    </lineage>
</organism>
<dbReference type="Proteomes" id="UP000190837">
    <property type="component" value="Unassembled WGS sequence"/>
</dbReference>
<accession>A0A1C3H710</accession>
<dbReference type="AlphaFoldDB" id="A0A1C3H710"/>
<dbReference type="EMBL" id="FKLO01000080">
    <property type="protein sequence ID" value="SAM71730.1"/>
    <property type="molecule type" value="Genomic_DNA"/>
</dbReference>
<evidence type="ECO:0000313" key="1">
    <source>
        <dbReference type="EMBL" id="SAM71730.1"/>
    </source>
</evidence>
<gene>
    <name evidence="1" type="ORF">CHUV0807_2370</name>
</gene>